<evidence type="ECO:0000313" key="5">
    <source>
        <dbReference type="Proteomes" id="UP000750334"/>
    </source>
</evidence>
<dbReference type="InterPro" id="IPR018244">
    <property type="entry name" value="Allrgn_V5/Tpx1_CS"/>
</dbReference>
<proteinExistence type="predicted"/>
<dbReference type="InterPro" id="IPR035940">
    <property type="entry name" value="CAP_sf"/>
</dbReference>
<feature type="region of interest" description="Disordered" evidence="1">
    <location>
        <begin position="380"/>
        <end position="405"/>
    </location>
</feature>
<dbReference type="OrthoDB" id="337038at2759"/>
<dbReference type="Pfam" id="PF00188">
    <property type="entry name" value="CAP"/>
    <property type="match status" value="1"/>
</dbReference>
<name>A0A9P7B744_MAUEX</name>
<sequence>MFSATLVLLYYFINRTLAYNSTYALSPELQQQVLDEHNRLRALHVDTPPLVWNDVVAGFAQDWAAQYDCSGILTHSEKPYGENLAIGYTAIDAIDTWYNEIRFYNYSNPGYSEIVGHFTQMVWKDSSRLGCAIRDCHNEWTTYFVCEYDPPGNYIGYFGQEVMPLKSSLISHSSSSSLITSSSSTSTLSTPSLSTISNIVNSPVQTTLSTVTHSSSSSVESTESQILGLVDSEDTISSLLPNIAPVSLSHSSIGKPQPTVMPLDVSSASALAIPVSSPVVTSSSSTISSFTTTSSSTSFSTSSSRSSSSSTLLYTSGESVSSFISSFTSQVTSSFTQINIRTSLSSNSADQISGVSAEIKTSNLDALLIVQLPTSTSTNTVRLSTSTSEANTLPEASTADQDPNSVSPESAYLLLSKAAGISSSSQTVASVPTTSGLQTSTSSDELNTISQIAGNLPADFTSSPIENSFLPNAATCSNSTESAYSTSVTVSPNASTISEGSSFVANNIISKSSTSSPYNIKFSSVVTISHTSTDLTTTYPLSTVLSDEGAALPNATSPSSLSGLPLARMNPSNDDFSIHTTTSKLITSLAVVAQSNSTSMPIISTILSKVASSVNNQNAIDALARPLNGDFTLVSTTTSNTTPYDIATATDFSNLIQNITTCNLNGLAVNCTVITVSHTDDEIITAIPSLISENPQVINARIGQQNEATSIHGTINRVETLTVTAEGTTMAVTSTTPEVATISKNSEYESNISAEYTQMTTTRNNAIEQDTASKTKQGSVTETFTERITHVNSVTYTNIVATLQSNTEPSVVSFTEATNSVEQDIDAIYRSGTSFTGSTGSITTRTSTRQTQVQDTEPSDSGSAHTSIGNISGNTPHSTNIISHYEGGGTNHIFDFTSLFYSAAIFILLF</sequence>
<organism evidence="4 5">
    <name type="scientific">Maudiozyma exigua</name>
    <name type="common">Yeast</name>
    <name type="synonym">Kazachstania exigua</name>
    <dbReference type="NCBI Taxonomy" id="34358"/>
    <lineage>
        <taxon>Eukaryota</taxon>
        <taxon>Fungi</taxon>
        <taxon>Dikarya</taxon>
        <taxon>Ascomycota</taxon>
        <taxon>Saccharomycotina</taxon>
        <taxon>Saccharomycetes</taxon>
        <taxon>Saccharomycetales</taxon>
        <taxon>Saccharomycetaceae</taxon>
        <taxon>Maudiozyma</taxon>
    </lineage>
</organism>
<dbReference type="InterPro" id="IPR001283">
    <property type="entry name" value="CRISP-related"/>
</dbReference>
<dbReference type="EMBL" id="PUHR01000145">
    <property type="protein sequence ID" value="KAG0662439.1"/>
    <property type="molecule type" value="Genomic_DNA"/>
</dbReference>
<dbReference type="PRINTS" id="PR00837">
    <property type="entry name" value="V5TPXLIKE"/>
</dbReference>
<feature type="compositionally biased region" description="Low complexity" evidence="1">
    <location>
        <begin position="838"/>
        <end position="856"/>
    </location>
</feature>
<feature type="domain" description="SCP" evidence="3">
    <location>
        <begin position="28"/>
        <end position="156"/>
    </location>
</feature>
<feature type="chain" id="PRO_5040468291" description="SCP domain-containing protein" evidence="2">
    <location>
        <begin position="19"/>
        <end position="910"/>
    </location>
</feature>
<protein>
    <recommendedName>
        <fullName evidence="3">SCP domain-containing protein</fullName>
    </recommendedName>
</protein>
<dbReference type="CDD" id="cd05384">
    <property type="entry name" value="CAP_PRY1-like"/>
    <property type="match status" value="1"/>
</dbReference>
<feature type="compositionally biased region" description="Polar residues" evidence="1">
    <location>
        <begin position="859"/>
        <end position="876"/>
    </location>
</feature>
<gene>
    <name evidence="4" type="ORF">C6P45_001092</name>
</gene>
<evidence type="ECO:0000256" key="2">
    <source>
        <dbReference type="SAM" id="SignalP"/>
    </source>
</evidence>
<comment type="caution">
    <text evidence="4">The sequence shown here is derived from an EMBL/GenBank/DDBJ whole genome shotgun (WGS) entry which is preliminary data.</text>
</comment>
<dbReference type="Proteomes" id="UP000750334">
    <property type="component" value="Unassembled WGS sequence"/>
</dbReference>
<evidence type="ECO:0000259" key="3">
    <source>
        <dbReference type="SMART" id="SM00198"/>
    </source>
</evidence>
<dbReference type="AlphaFoldDB" id="A0A9P7B744"/>
<feature type="region of interest" description="Disordered" evidence="1">
    <location>
        <begin position="838"/>
        <end position="876"/>
    </location>
</feature>
<reference evidence="4 5" key="1">
    <citation type="submission" date="2020-11" db="EMBL/GenBank/DDBJ databases">
        <title>Kefir isolates.</title>
        <authorList>
            <person name="Marcisauskas S."/>
            <person name="Kim Y."/>
            <person name="Blasche S."/>
        </authorList>
    </citation>
    <scope>NUCLEOTIDE SEQUENCE [LARGE SCALE GENOMIC DNA]</scope>
    <source>
        <strain evidence="4 5">OG2</strain>
    </source>
</reference>
<evidence type="ECO:0000256" key="1">
    <source>
        <dbReference type="SAM" id="MobiDB-lite"/>
    </source>
</evidence>
<feature type="signal peptide" evidence="2">
    <location>
        <begin position="1"/>
        <end position="18"/>
    </location>
</feature>
<dbReference type="SUPFAM" id="SSF55797">
    <property type="entry name" value="PR-1-like"/>
    <property type="match status" value="1"/>
</dbReference>
<dbReference type="SMART" id="SM00198">
    <property type="entry name" value="SCP"/>
    <property type="match status" value="1"/>
</dbReference>
<accession>A0A9P7B744</accession>
<dbReference type="Gene3D" id="3.40.33.10">
    <property type="entry name" value="CAP"/>
    <property type="match status" value="1"/>
</dbReference>
<evidence type="ECO:0000313" key="4">
    <source>
        <dbReference type="EMBL" id="KAG0662439.1"/>
    </source>
</evidence>
<feature type="region of interest" description="Disordered" evidence="1">
    <location>
        <begin position="280"/>
        <end position="309"/>
    </location>
</feature>
<keyword evidence="5" id="KW-1185">Reference proteome</keyword>
<dbReference type="PROSITE" id="PS01009">
    <property type="entry name" value="CRISP_1"/>
    <property type="match status" value="1"/>
</dbReference>
<dbReference type="GO" id="GO:0005576">
    <property type="term" value="C:extracellular region"/>
    <property type="evidence" value="ECO:0007669"/>
    <property type="project" value="InterPro"/>
</dbReference>
<dbReference type="PANTHER" id="PTHR10334">
    <property type="entry name" value="CYSTEINE-RICH SECRETORY PROTEIN-RELATED"/>
    <property type="match status" value="1"/>
</dbReference>
<dbReference type="InterPro" id="IPR014044">
    <property type="entry name" value="CAP_dom"/>
</dbReference>
<keyword evidence="2" id="KW-0732">Signal</keyword>